<dbReference type="RefSeq" id="WP_006067173.1">
    <property type="nucleotide sequence ID" value="NZ_CP031306.1"/>
</dbReference>
<dbReference type="GeneID" id="39853242"/>
<geneLocation type="plasmid" evidence="3">
    <name>unnamed1</name>
</geneLocation>
<name>A0A4D6HR46_9EURY</name>
<keyword evidence="1" id="KW-1277">Toxin-antitoxin system</keyword>
<accession>A0A4D6HR46</accession>
<dbReference type="KEGG" id="nbg:DV706_18370"/>
<evidence type="ECO:0000256" key="2">
    <source>
        <dbReference type="SAM" id="MobiDB-lite"/>
    </source>
</evidence>
<organism evidence="3 4">
    <name type="scientific">Natronorubrum bangense</name>
    <dbReference type="NCBI Taxonomy" id="61858"/>
    <lineage>
        <taxon>Archaea</taxon>
        <taxon>Methanobacteriati</taxon>
        <taxon>Methanobacteriota</taxon>
        <taxon>Stenosarchaea group</taxon>
        <taxon>Halobacteria</taxon>
        <taxon>Halobacteriales</taxon>
        <taxon>Natrialbaceae</taxon>
        <taxon>Natronorubrum</taxon>
    </lineage>
</organism>
<keyword evidence="3" id="KW-0614">Plasmid</keyword>
<proteinExistence type="predicted"/>
<evidence type="ECO:0000313" key="3">
    <source>
        <dbReference type="EMBL" id="QCC56479.1"/>
    </source>
</evidence>
<feature type="region of interest" description="Disordered" evidence="2">
    <location>
        <begin position="34"/>
        <end position="73"/>
    </location>
</feature>
<evidence type="ECO:0008006" key="5">
    <source>
        <dbReference type="Google" id="ProtNLM"/>
    </source>
</evidence>
<dbReference type="Proteomes" id="UP000296822">
    <property type="component" value="Plasmid unnamed1"/>
</dbReference>
<feature type="compositionally biased region" description="Basic and acidic residues" evidence="2">
    <location>
        <begin position="51"/>
        <end position="73"/>
    </location>
</feature>
<dbReference type="AlphaFoldDB" id="A0A4D6HR46"/>
<sequence>MGTKTISIKDDAYERLKRHKRDNESFSDVVMRLTQGEKDPMEAAGKYPGLGDKRDEFRDRFDRDSRGRRDLRQ</sequence>
<evidence type="ECO:0000256" key="1">
    <source>
        <dbReference type="ARBA" id="ARBA00022649"/>
    </source>
</evidence>
<dbReference type="EMBL" id="CP031306">
    <property type="protein sequence ID" value="QCC56479.1"/>
    <property type="molecule type" value="Genomic_DNA"/>
</dbReference>
<evidence type="ECO:0000313" key="4">
    <source>
        <dbReference type="Proteomes" id="UP000296822"/>
    </source>
</evidence>
<protein>
    <recommendedName>
        <fullName evidence="5">Antitoxin</fullName>
    </recommendedName>
</protein>
<dbReference type="Pfam" id="PF02697">
    <property type="entry name" value="VAPB_antitox"/>
    <property type="match status" value="1"/>
</dbReference>
<dbReference type="InterPro" id="IPR003847">
    <property type="entry name" value="Put_antitoxin"/>
</dbReference>
<reference evidence="3 4" key="1">
    <citation type="journal article" date="2019" name="Nat. Commun.">
        <title>A new type of DNA phosphorothioation-based antiviral system in archaea.</title>
        <authorList>
            <person name="Xiong L."/>
            <person name="Liu S."/>
            <person name="Chen S."/>
            <person name="Xiao Y."/>
            <person name="Zhu B."/>
            <person name="Gao Y."/>
            <person name="Zhang Y."/>
            <person name="Chen B."/>
            <person name="Luo J."/>
            <person name="Deng Z."/>
            <person name="Chen X."/>
            <person name="Wang L."/>
            <person name="Chen S."/>
        </authorList>
    </citation>
    <scope>NUCLEOTIDE SEQUENCE [LARGE SCALE GENOMIC DNA]</scope>
    <source>
        <strain evidence="3 4">JCM 10635</strain>
        <plasmid evidence="3 4">unnamed1</plasmid>
    </source>
</reference>
<gene>
    <name evidence="3" type="ORF">DV706_18370</name>
</gene>